<keyword evidence="1" id="KW-0560">Oxidoreductase</keyword>
<gene>
    <name evidence="4" type="ORF">FA13DRAFT_1793300</name>
</gene>
<feature type="region of interest" description="Disordered" evidence="3">
    <location>
        <begin position="391"/>
        <end position="422"/>
    </location>
</feature>
<dbReference type="OrthoDB" id="2735536at2759"/>
<protein>
    <recommendedName>
        <fullName evidence="6">NAD(P)-binding protein</fullName>
    </recommendedName>
</protein>
<sequence>MKLPDFLTQALNPILESFASPPPAGGLSKNNVLQEKDNFGDCWPDQWFQGETAQALPPGLEPDFSFVPPTSTLPFAVPASIWSASTLRAGGSSNAPQPTQPIAPSTNAVASSGASGAAQAPPAANTQLYDPSLVAPLTDTTDPFLQFDPAQPSPSSLNNVTIPLGQANTGNGNELGNFPTTQSLAPSSSLAGGWGLQSAQAQQLPVSQEQQRQWLMLQRQNQQRQQQFAMLQWQGQQGNAGWVPNLYQGRDRNAPGFEGWNGNTTTGHQFGSYIPNSYASSSTQTPPPQRVMGPYPTMQPAPQHNMVSSAALRSRTPIDSQATPNSLNKSSRAQLAQGSNPGPGEAGITPGTALLQRVFALPSRGAVVPMGQAQAQSARPLKFVFMGGKKRAREDELEGEEDEERPKKKPGKARNQPSKPKEMPRVIAIQHNSQQHAEDKSCLSTPEPLKTITGASQRASAPLEKLSISLLFVQKPDLADPAFAKLLTKPVTLKGLSVIIPPLVPCHWGYDGTKPPCGYVCKDRAGWYGHMWSEAHEADLVHVKAQVDCRWPGCTKWEKSKGAGSLAQGHMNHGSHSWVLTRFLRLKCHQCQKFVGGTLEHWSMRATSNQGLKPYNDHAEECPKRVGRKEDFLWEKEQSARDALTKEGDYERLEFVIVEDLANEGAFDEAVKGVDAIVHVVSPLPPRSAEEDPNHTIRPAVQWSLSLLNSALKHGTSLKRIAFTSSFGTVFTHAAPGTPTPVIFSENDWNTARPGLCLQGQQGPRRESHLELVRRPQILDFLGRNHPPLTPAASPFLLRSTALYFYFFVFGAHSASPIPITKEGLGPKDGNVWADVRDMAEAHVRSLEREEAGGQRLLTSAGPYIFQEWIDIVRKVAPTVASLTQEKIDAFPKGYPELTENGINYVYDVDYNKEKRILGVEHR</sequence>
<dbReference type="GO" id="GO:0016616">
    <property type="term" value="F:oxidoreductase activity, acting on the CH-OH group of donors, NAD or NADP as acceptor"/>
    <property type="evidence" value="ECO:0007669"/>
    <property type="project" value="TreeGrafter"/>
</dbReference>
<dbReference type="EMBL" id="QPFP01000028">
    <property type="protein sequence ID" value="TEB29203.1"/>
    <property type="molecule type" value="Genomic_DNA"/>
</dbReference>
<name>A0A4Y7T4V9_COPMI</name>
<dbReference type="Gene3D" id="3.40.50.720">
    <property type="entry name" value="NAD(P)-binding Rossmann-like Domain"/>
    <property type="match status" value="2"/>
</dbReference>
<dbReference type="SUPFAM" id="SSF51735">
    <property type="entry name" value="NAD(P)-binding Rossmann-fold domains"/>
    <property type="match status" value="1"/>
</dbReference>
<feature type="compositionally biased region" description="Polar residues" evidence="3">
    <location>
        <begin position="317"/>
        <end position="340"/>
    </location>
</feature>
<comment type="caution">
    <text evidence="4">The sequence shown here is derived from an EMBL/GenBank/DDBJ whole genome shotgun (WGS) entry which is preliminary data.</text>
</comment>
<dbReference type="InterPro" id="IPR050425">
    <property type="entry name" value="NAD(P)_dehydrat-like"/>
</dbReference>
<feature type="compositionally biased region" description="Polar residues" evidence="3">
    <location>
        <begin position="88"/>
        <end position="104"/>
    </location>
</feature>
<evidence type="ECO:0000256" key="1">
    <source>
        <dbReference type="ARBA" id="ARBA00023002"/>
    </source>
</evidence>
<dbReference type="PANTHER" id="PTHR10366:SF564">
    <property type="entry name" value="STEROL-4-ALPHA-CARBOXYLATE 3-DEHYDROGENASE, DECARBOXYLATING"/>
    <property type="match status" value="1"/>
</dbReference>
<evidence type="ECO:0000256" key="3">
    <source>
        <dbReference type="SAM" id="MobiDB-lite"/>
    </source>
</evidence>
<evidence type="ECO:0000256" key="2">
    <source>
        <dbReference type="ARBA" id="ARBA00023445"/>
    </source>
</evidence>
<dbReference type="AlphaFoldDB" id="A0A4Y7T4V9"/>
<evidence type="ECO:0000313" key="4">
    <source>
        <dbReference type="EMBL" id="TEB29203.1"/>
    </source>
</evidence>
<proteinExistence type="inferred from homology"/>
<feature type="region of interest" description="Disordered" evidence="3">
    <location>
        <begin position="276"/>
        <end position="350"/>
    </location>
</feature>
<feature type="compositionally biased region" description="Low complexity" evidence="3">
    <location>
        <begin position="105"/>
        <end position="124"/>
    </location>
</feature>
<evidence type="ECO:0000313" key="5">
    <source>
        <dbReference type="Proteomes" id="UP000298030"/>
    </source>
</evidence>
<comment type="similarity">
    <text evidence="2">Belongs to the NAD(P)-dependent epimerase/dehydratase family. Dihydroflavonol-4-reductase subfamily.</text>
</comment>
<dbReference type="InterPro" id="IPR036291">
    <property type="entry name" value="NAD(P)-bd_dom_sf"/>
</dbReference>
<keyword evidence="5" id="KW-1185">Reference proteome</keyword>
<dbReference type="PANTHER" id="PTHR10366">
    <property type="entry name" value="NAD DEPENDENT EPIMERASE/DEHYDRATASE"/>
    <property type="match status" value="1"/>
</dbReference>
<evidence type="ECO:0008006" key="6">
    <source>
        <dbReference type="Google" id="ProtNLM"/>
    </source>
</evidence>
<dbReference type="Proteomes" id="UP000298030">
    <property type="component" value="Unassembled WGS sequence"/>
</dbReference>
<dbReference type="STRING" id="71717.A0A4Y7T4V9"/>
<accession>A0A4Y7T4V9</accession>
<feature type="region of interest" description="Disordered" evidence="3">
    <location>
        <begin position="88"/>
        <end position="124"/>
    </location>
</feature>
<organism evidence="4 5">
    <name type="scientific">Coprinellus micaceus</name>
    <name type="common">Glistening ink-cap mushroom</name>
    <name type="synonym">Coprinus micaceus</name>
    <dbReference type="NCBI Taxonomy" id="71717"/>
    <lineage>
        <taxon>Eukaryota</taxon>
        <taxon>Fungi</taxon>
        <taxon>Dikarya</taxon>
        <taxon>Basidiomycota</taxon>
        <taxon>Agaricomycotina</taxon>
        <taxon>Agaricomycetes</taxon>
        <taxon>Agaricomycetidae</taxon>
        <taxon>Agaricales</taxon>
        <taxon>Agaricineae</taxon>
        <taxon>Psathyrellaceae</taxon>
        <taxon>Coprinellus</taxon>
    </lineage>
</organism>
<reference evidence="4 5" key="1">
    <citation type="journal article" date="2019" name="Nat. Ecol. Evol.">
        <title>Megaphylogeny resolves global patterns of mushroom evolution.</title>
        <authorList>
            <person name="Varga T."/>
            <person name="Krizsan K."/>
            <person name="Foldi C."/>
            <person name="Dima B."/>
            <person name="Sanchez-Garcia M."/>
            <person name="Sanchez-Ramirez S."/>
            <person name="Szollosi G.J."/>
            <person name="Szarkandi J.G."/>
            <person name="Papp V."/>
            <person name="Albert L."/>
            <person name="Andreopoulos W."/>
            <person name="Angelini C."/>
            <person name="Antonin V."/>
            <person name="Barry K.W."/>
            <person name="Bougher N.L."/>
            <person name="Buchanan P."/>
            <person name="Buyck B."/>
            <person name="Bense V."/>
            <person name="Catcheside P."/>
            <person name="Chovatia M."/>
            <person name="Cooper J."/>
            <person name="Damon W."/>
            <person name="Desjardin D."/>
            <person name="Finy P."/>
            <person name="Geml J."/>
            <person name="Haridas S."/>
            <person name="Hughes K."/>
            <person name="Justo A."/>
            <person name="Karasinski D."/>
            <person name="Kautmanova I."/>
            <person name="Kiss B."/>
            <person name="Kocsube S."/>
            <person name="Kotiranta H."/>
            <person name="LaButti K.M."/>
            <person name="Lechner B.E."/>
            <person name="Liimatainen K."/>
            <person name="Lipzen A."/>
            <person name="Lukacs Z."/>
            <person name="Mihaltcheva S."/>
            <person name="Morgado L.N."/>
            <person name="Niskanen T."/>
            <person name="Noordeloos M.E."/>
            <person name="Ohm R.A."/>
            <person name="Ortiz-Santana B."/>
            <person name="Ovrebo C."/>
            <person name="Racz N."/>
            <person name="Riley R."/>
            <person name="Savchenko A."/>
            <person name="Shiryaev A."/>
            <person name="Soop K."/>
            <person name="Spirin V."/>
            <person name="Szebenyi C."/>
            <person name="Tomsovsky M."/>
            <person name="Tulloss R.E."/>
            <person name="Uehling J."/>
            <person name="Grigoriev I.V."/>
            <person name="Vagvolgyi C."/>
            <person name="Papp T."/>
            <person name="Martin F.M."/>
            <person name="Miettinen O."/>
            <person name="Hibbett D.S."/>
            <person name="Nagy L.G."/>
        </authorList>
    </citation>
    <scope>NUCLEOTIDE SEQUENCE [LARGE SCALE GENOMIC DNA]</scope>
    <source>
        <strain evidence="4 5">FP101781</strain>
    </source>
</reference>